<dbReference type="STRING" id="2741.SAMN04489866_10188"/>
<dbReference type="RefSeq" id="WP_091790789.1">
    <property type="nucleotide sequence ID" value="NZ_FNAF01000001.1"/>
</dbReference>
<keyword evidence="2" id="KW-1185">Reference proteome</keyword>
<dbReference type="EMBL" id="FNAF01000001">
    <property type="protein sequence ID" value="SDD06708.1"/>
    <property type="molecule type" value="Genomic_DNA"/>
</dbReference>
<dbReference type="OrthoDB" id="2151928at2"/>
<dbReference type="AlphaFoldDB" id="A0A1G6RQ90"/>
<evidence type="ECO:0000313" key="2">
    <source>
        <dbReference type="Proteomes" id="UP000198995"/>
    </source>
</evidence>
<proteinExistence type="predicted"/>
<sequence length="469" mass="53063">MALDNYRRVDIILDTANDKVDWQSPLNANTGEYNSRNLRVQLTNGGVVEPQTANLYFGFRHVETGESGVVPMNKVNSNRGIYEVYYPREMMAKEGVVICAVKIVDAVNGTNHINLTANFTVNVARSVINGSMEVPENSLRAFDKMVIDVMVHERRVAVIESTLNEIIKEYGDLKTWLENNVVKQSQIEALTRQNAEIAFNAGKIDQLAKTASVYDVFKNLYTIDEEIISTNPSTVSLENILRDGKTLLGSYLNTSTYTRNNHKILVIEGSGVLLGVLLSGYHYIQADLRVDKNTYTNRPEDSRWGLDHRYTNYYFPDELSMKIKADGKTILTSTQGRTERDRTAKISLTSLYLDYLIGRDGPYASSRLRYSSIGSRVLDKEETNIEGRVKGRLSEVELAGISFNNKLEIVFDAKNFKDINLPIKTDTEMTGAWYYRTRLDPDGNDKAKFPQLHSQYTLEGLVVLLYPKK</sequence>
<accession>A0A1G6RQ90</accession>
<evidence type="ECO:0000313" key="1">
    <source>
        <dbReference type="EMBL" id="SDD06708.1"/>
    </source>
</evidence>
<gene>
    <name evidence="1" type="ORF">SAMN04489866_10188</name>
</gene>
<name>A0A1G6RQ90_PEPNI</name>
<organism evidence="1 2">
    <name type="scientific">Peptococcus niger</name>
    <dbReference type="NCBI Taxonomy" id="2741"/>
    <lineage>
        <taxon>Bacteria</taxon>
        <taxon>Bacillati</taxon>
        <taxon>Bacillota</taxon>
        <taxon>Clostridia</taxon>
        <taxon>Eubacteriales</taxon>
        <taxon>Peptococcaceae</taxon>
        <taxon>Peptococcus</taxon>
    </lineage>
</organism>
<reference evidence="1 2" key="1">
    <citation type="submission" date="2016-10" db="EMBL/GenBank/DDBJ databases">
        <authorList>
            <person name="de Groot N.N."/>
        </authorList>
    </citation>
    <scope>NUCLEOTIDE SEQUENCE [LARGE SCALE GENOMIC DNA]</scope>
    <source>
        <strain evidence="1 2">DSM 20475</strain>
    </source>
</reference>
<evidence type="ECO:0008006" key="3">
    <source>
        <dbReference type="Google" id="ProtNLM"/>
    </source>
</evidence>
<protein>
    <recommendedName>
        <fullName evidence="3">BppU N-terminal domain-containing protein</fullName>
    </recommendedName>
</protein>
<dbReference type="Proteomes" id="UP000198995">
    <property type="component" value="Unassembled WGS sequence"/>
</dbReference>